<keyword evidence="1" id="KW-0472">Membrane</keyword>
<protein>
    <submittedName>
        <fullName evidence="2">Uncharacterized protein</fullName>
    </submittedName>
</protein>
<evidence type="ECO:0000313" key="2">
    <source>
        <dbReference type="EMBL" id="AOS84682.1"/>
    </source>
</evidence>
<dbReference type="OrthoDB" id="598465at2"/>
<keyword evidence="1" id="KW-0812">Transmembrane</keyword>
<dbReference type="RefSeq" id="WP_069810873.1">
    <property type="nucleotide sequence ID" value="NZ_CP017305.1"/>
</dbReference>
<feature type="transmembrane region" description="Helical" evidence="1">
    <location>
        <begin position="20"/>
        <end position="39"/>
    </location>
</feature>
<evidence type="ECO:0000313" key="3">
    <source>
        <dbReference type="Proteomes" id="UP000095185"/>
    </source>
</evidence>
<keyword evidence="1" id="KW-1133">Transmembrane helix</keyword>
<reference evidence="2" key="1">
    <citation type="submission" date="2016-09" db="EMBL/GenBank/DDBJ databases">
        <title>Genome sequence of Chlorobaculum limnaeum.</title>
        <authorList>
            <person name="Liu Z."/>
            <person name="Tank M."/>
            <person name="Bryant D.A."/>
        </authorList>
    </citation>
    <scope>NUCLEOTIDE SEQUENCE [LARGE SCALE GENOMIC DNA]</scope>
    <source>
        <strain evidence="2">DSM 1677</strain>
    </source>
</reference>
<dbReference type="STRING" id="274537.BIU88_11395"/>
<evidence type="ECO:0000256" key="1">
    <source>
        <dbReference type="SAM" id="Phobius"/>
    </source>
</evidence>
<dbReference type="KEGG" id="clz:BIU88_11395"/>
<proteinExistence type="predicted"/>
<organism evidence="2 3">
    <name type="scientific">Chlorobaculum limnaeum</name>
    <dbReference type="NCBI Taxonomy" id="274537"/>
    <lineage>
        <taxon>Bacteria</taxon>
        <taxon>Pseudomonadati</taxon>
        <taxon>Chlorobiota</taxon>
        <taxon>Chlorobiia</taxon>
        <taxon>Chlorobiales</taxon>
        <taxon>Chlorobiaceae</taxon>
        <taxon>Chlorobaculum</taxon>
    </lineage>
</organism>
<dbReference type="Proteomes" id="UP000095185">
    <property type="component" value="Chromosome"/>
</dbReference>
<gene>
    <name evidence="2" type="ORF">BIU88_11395</name>
</gene>
<feature type="transmembrane region" description="Helical" evidence="1">
    <location>
        <begin position="51"/>
        <end position="72"/>
    </location>
</feature>
<sequence length="77" mass="8452">MAKAKKEENNSKSRVKVSFFRAFLILIGADLVLLFAPGLGLLNSAFYIGDMISWSALIIGLALLAFGFKGVFRKVKE</sequence>
<keyword evidence="3" id="KW-1185">Reference proteome</keyword>
<dbReference type="EMBL" id="CP017305">
    <property type="protein sequence ID" value="AOS84682.1"/>
    <property type="molecule type" value="Genomic_DNA"/>
</dbReference>
<name>A0A1D8D0F9_CHLLM</name>
<accession>A0A1D8D0F9</accession>
<dbReference type="AlphaFoldDB" id="A0A1D8D0F9"/>